<gene>
    <name evidence="4" type="ORF">A2892_01675</name>
</gene>
<dbReference type="Gene3D" id="3.40.630.30">
    <property type="match status" value="1"/>
</dbReference>
<dbReference type="InterPro" id="IPR000182">
    <property type="entry name" value="GNAT_dom"/>
</dbReference>
<proteinExistence type="predicted"/>
<dbReference type="EMBL" id="MGHD01000003">
    <property type="protein sequence ID" value="OGM60733.1"/>
    <property type="molecule type" value="Genomic_DNA"/>
</dbReference>
<keyword evidence="1" id="KW-0808">Transferase</keyword>
<keyword evidence="2" id="KW-0012">Acyltransferase</keyword>
<feature type="domain" description="N-acetyltransferase" evidence="3">
    <location>
        <begin position="3"/>
        <end position="154"/>
    </location>
</feature>
<evidence type="ECO:0000256" key="2">
    <source>
        <dbReference type="ARBA" id="ARBA00023315"/>
    </source>
</evidence>
<dbReference type="InterPro" id="IPR051556">
    <property type="entry name" value="N-term/lysine_N-AcTrnsfr"/>
</dbReference>
<dbReference type="CDD" id="cd04301">
    <property type="entry name" value="NAT_SF"/>
    <property type="match status" value="1"/>
</dbReference>
<protein>
    <recommendedName>
        <fullName evidence="3">N-acetyltransferase domain-containing protein</fullName>
    </recommendedName>
</protein>
<accession>A0A1F8B9M0</accession>
<dbReference type="PROSITE" id="PS51186">
    <property type="entry name" value="GNAT"/>
    <property type="match status" value="1"/>
</dbReference>
<evidence type="ECO:0000259" key="3">
    <source>
        <dbReference type="PROSITE" id="PS51186"/>
    </source>
</evidence>
<dbReference type="PANTHER" id="PTHR42919:SF8">
    <property type="entry name" value="N-ALPHA-ACETYLTRANSFERASE 50"/>
    <property type="match status" value="1"/>
</dbReference>
<dbReference type="PANTHER" id="PTHR42919">
    <property type="entry name" value="N-ALPHA-ACETYLTRANSFERASE"/>
    <property type="match status" value="1"/>
</dbReference>
<sequence>MDIVIKTADSKDWQLIQKLNNQVFINDKENDDDLDMDWPSSEKGVSYYKKLANGKYGKCFIAYLGKIPVGYAALAIKDFGYRKSKYVEIENIGVNPEYRSQGIGQKLIDSTIKWAKEQKATKLYVSAYWKNKRAINFYKKNGFYESGLELDKKI</sequence>
<dbReference type="STRING" id="1802517.A2892_01675"/>
<evidence type="ECO:0000256" key="1">
    <source>
        <dbReference type="ARBA" id="ARBA00022679"/>
    </source>
</evidence>
<evidence type="ECO:0000313" key="5">
    <source>
        <dbReference type="Proteomes" id="UP000176404"/>
    </source>
</evidence>
<dbReference type="InterPro" id="IPR016181">
    <property type="entry name" value="Acyl_CoA_acyltransferase"/>
</dbReference>
<dbReference type="SUPFAM" id="SSF55729">
    <property type="entry name" value="Acyl-CoA N-acyltransferases (Nat)"/>
    <property type="match status" value="1"/>
</dbReference>
<dbReference type="Pfam" id="PF00583">
    <property type="entry name" value="Acetyltransf_1"/>
    <property type="match status" value="1"/>
</dbReference>
<reference evidence="4 5" key="1">
    <citation type="journal article" date="2016" name="Nat. Commun.">
        <title>Thousands of microbial genomes shed light on interconnected biogeochemical processes in an aquifer system.</title>
        <authorList>
            <person name="Anantharaman K."/>
            <person name="Brown C.T."/>
            <person name="Hug L.A."/>
            <person name="Sharon I."/>
            <person name="Castelle C.J."/>
            <person name="Probst A.J."/>
            <person name="Thomas B.C."/>
            <person name="Singh A."/>
            <person name="Wilkins M.J."/>
            <person name="Karaoz U."/>
            <person name="Brodie E.L."/>
            <person name="Williams K.H."/>
            <person name="Hubbard S.S."/>
            <person name="Banfield J.F."/>
        </authorList>
    </citation>
    <scope>NUCLEOTIDE SEQUENCE [LARGE SCALE GENOMIC DNA]</scope>
</reference>
<evidence type="ECO:0000313" key="4">
    <source>
        <dbReference type="EMBL" id="OGM60733.1"/>
    </source>
</evidence>
<dbReference type="GO" id="GO:0016747">
    <property type="term" value="F:acyltransferase activity, transferring groups other than amino-acyl groups"/>
    <property type="evidence" value="ECO:0007669"/>
    <property type="project" value="InterPro"/>
</dbReference>
<organism evidence="4 5">
    <name type="scientific">Candidatus Woesebacteria bacterium RIFCSPLOWO2_01_FULL_39_10b</name>
    <dbReference type="NCBI Taxonomy" id="1802517"/>
    <lineage>
        <taxon>Bacteria</taxon>
        <taxon>Candidatus Woeseibacteriota</taxon>
    </lineage>
</organism>
<name>A0A1F8B9M0_9BACT</name>
<dbReference type="AlphaFoldDB" id="A0A1F8B9M0"/>
<dbReference type="Proteomes" id="UP000176404">
    <property type="component" value="Unassembled WGS sequence"/>
</dbReference>
<comment type="caution">
    <text evidence="4">The sequence shown here is derived from an EMBL/GenBank/DDBJ whole genome shotgun (WGS) entry which is preliminary data.</text>
</comment>